<dbReference type="EMBL" id="JANHOG010000373">
    <property type="protein sequence ID" value="KAJ3555021.1"/>
    <property type="molecule type" value="Genomic_DNA"/>
</dbReference>
<evidence type="ECO:0000313" key="2">
    <source>
        <dbReference type="Proteomes" id="UP001148662"/>
    </source>
</evidence>
<keyword evidence="2" id="KW-1185">Reference proteome</keyword>
<name>A0ACC1T7C4_9APHY</name>
<accession>A0ACC1T7C4</accession>
<sequence>MRNLSLLSTVQQSLGAVFSPSTTLSAITLDLDEDALYVAAERQTDDADVEIEVFKLGRYSEGNVDYDATPELAPIAMLRTQAYLATNPWSSPFGRPLELVSFKLLPDTRTLVWIMRGGEIATASLEDDPISPDVVGNVDAGILAASWSPDDSALVLATGDEKLILMTSAFDVVSESPLHPTDFGDDAPINVGWGSKQTQFHGSLGKAAAQAPKPSLVGSSPDDDQLPRISWRGDGQFFVVSTLSPQNRDDPTSSTLEHRRRVIRTYSHAGGLQSTSEPTPGLEHTISWRPSGNWVVSTQRYGFPGGGEGKEGRHDVVMFERNGLRRLQFSIDSVISAQAQPGDSGRKWGYRVREVGWSSDSNILSLWIEGDEGDLVQLWTVSNYHWYLKHEIAAPPTLDGHPDKFTSVTWHPEDASTIILTTSRKMIRRSYVWDTFASGSNPPNDSASVAVLDGGSILLTPFRSQNVPPPMSSIQFPLAPVPVHAPKFQTRLPVQLSFTWGKDILVALWETGCLKLTDLHTRLGPGQGKVMDPQELWVGFASENSSISRNYRQALAISDAKVDDIWTVLALSSVNAESVQDVLSVVVLQSWEVQERFEIDLPQRNGRLIPSDRQVWWQSPDGEIVIVDLANRTFSPVSKFPRFSPWTVHVTASSEASKDEESSLFVGLTPSGSLTVANEDGTHQLLAANANSFTISSSFLVFTTTAHVAHFAPLVALGGLLQRTSHTSLDALPQWETRRVERGSRIVTAVPSNMSLVLQMPRGNLETINPRPLVLEIVKEDIDKFNYGKAFLACRKHRIDLNIFLEHNRDVFMKHLSSFVEQIADVDYINLFLTNIGQGSLPDDIVNELCDGIRRELEKRDLKTYVNSVLTAHVMKRPPDHEAGLAMLLRLRETQPQLVEDAVKYIIFLVDADRLFDTALGMYDFSLVLMVAQHAQKDPREYLPFLRELRALEKYYQRFKIDEHLKRHDKALRNLSLTGDDRFDEAMAYVEKHQLYDNALSIWKDTERYDAVLNVYGDWLFERRQFKDAGFVFKKARRFKKAMLAYEKSLDWRELFDIALQQSLEFDELVSFAYRAAEDLSGKKRYQEAARVLLDYAQDVREAIIALVQGNLFSEARRIITFHKRPELLEEIVYPGSLESRAQIADDLGEMKEQLRKQVARLRELRVKKVEEPDAFYGVEDENLHNVDVMTDISMAPTAFTRYTAAPSAVSRSSSKRSSRSKRKMERKIGSGRKGTVDEEEYLLRSITKLVGRFQNTQNDAITLLPHLFEFTEEHESEGMQLQDEIAEFAEELNVAIEEVWKKSQDTEAETFLEGWAARMQEYERQRRIDPLDKVPKPELAKQEWNQKLCRI</sequence>
<evidence type="ECO:0000313" key="1">
    <source>
        <dbReference type="EMBL" id="KAJ3555021.1"/>
    </source>
</evidence>
<dbReference type="Proteomes" id="UP001148662">
    <property type="component" value="Unassembled WGS sequence"/>
</dbReference>
<proteinExistence type="predicted"/>
<reference evidence="1" key="1">
    <citation type="submission" date="2022-07" db="EMBL/GenBank/DDBJ databases">
        <title>Genome Sequence of Phlebia brevispora.</title>
        <authorList>
            <person name="Buettner E."/>
        </authorList>
    </citation>
    <scope>NUCLEOTIDE SEQUENCE</scope>
    <source>
        <strain evidence="1">MPL23</strain>
    </source>
</reference>
<protein>
    <submittedName>
        <fullName evidence="1">Uncharacterized protein</fullName>
    </submittedName>
</protein>
<organism evidence="1 2">
    <name type="scientific">Phlebia brevispora</name>
    <dbReference type="NCBI Taxonomy" id="194682"/>
    <lineage>
        <taxon>Eukaryota</taxon>
        <taxon>Fungi</taxon>
        <taxon>Dikarya</taxon>
        <taxon>Basidiomycota</taxon>
        <taxon>Agaricomycotina</taxon>
        <taxon>Agaricomycetes</taxon>
        <taxon>Polyporales</taxon>
        <taxon>Meruliaceae</taxon>
        <taxon>Phlebia</taxon>
    </lineage>
</organism>
<gene>
    <name evidence="1" type="ORF">NM688_g2799</name>
</gene>
<comment type="caution">
    <text evidence="1">The sequence shown here is derived from an EMBL/GenBank/DDBJ whole genome shotgun (WGS) entry which is preliminary data.</text>
</comment>